<gene>
    <name evidence="1" type="ordered locus">Zymop_0829</name>
</gene>
<dbReference type="HOGENOM" id="CLU_2083980_0_0_5"/>
<evidence type="ECO:0000313" key="2">
    <source>
        <dbReference type="Proteomes" id="UP000000491"/>
    </source>
</evidence>
<dbReference type="GO" id="GO:0003677">
    <property type="term" value="F:DNA binding"/>
    <property type="evidence" value="ECO:0007669"/>
    <property type="project" value="InterPro"/>
</dbReference>
<reference evidence="1 2" key="1">
    <citation type="journal article" date="2011" name="J. Bacteriol.">
        <title>Genome sequence of the ethanol-producing Zymomonas mobilis subsp. pomaceae lectotype strain ATCC 29192.</title>
        <authorList>
            <person name="Kouvelis V.N."/>
            <person name="Davenport K.W."/>
            <person name="Brettin T.S."/>
            <person name="Bruce D."/>
            <person name="Detter C."/>
            <person name="Han C.S."/>
            <person name="Nolan M."/>
            <person name="Tapia R."/>
            <person name="Damoulaki A."/>
            <person name="Kyrpides N.C."/>
            <person name="Typas M.A."/>
            <person name="Pappas K.M."/>
        </authorList>
    </citation>
    <scope>NUCLEOTIDE SEQUENCE [LARGE SCALE GENOMIC DNA]</scope>
    <source>
        <strain evidence="2">ATCC 29192 / DSM 22645 / JCM 10191 / CCUG 17912 / NBRC 13757 / NCIMB 11200 / NRRL B-4491 / Barker I</strain>
    </source>
</reference>
<dbReference type="KEGG" id="zmp:Zymop_0829"/>
<organism evidence="1 2">
    <name type="scientific">Zymomonas mobilis subsp. pomaceae (strain ATCC 29192 / DSM 22645 / JCM 10191 / CCUG 17912 / NBRC 13757 / NCIMB 11200 / NRRL B-4491 / Barker I)</name>
    <dbReference type="NCBI Taxonomy" id="579138"/>
    <lineage>
        <taxon>Bacteria</taxon>
        <taxon>Pseudomonadati</taxon>
        <taxon>Pseudomonadota</taxon>
        <taxon>Alphaproteobacteria</taxon>
        <taxon>Sphingomonadales</taxon>
        <taxon>Zymomonadaceae</taxon>
        <taxon>Zymomonas</taxon>
    </lineage>
</organism>
<dbReference type="SUPFAM" id="SSF47413">
    <property type="entry name" value="lambda repressor-like DNA-binding domains"/>
    <property type="match status" value="1"/>
</dbReference>
<dbReference type="EMBL" id="CP002865">
    <property type="protein sequence ID" value="AEI37729.1"/>
    <property type="molecule type" value="Genomic_DNA"/>
</dbReference>
<dbReference type="RefSeq" id="WP_013934125.1">
    <property type="nucleotide sequence ID" value="NC_015709.1"/>
</dbReference>
<accession>F8ESF4</accession>
<sequence length="121" mass="13787">MMKQQKIIADWLHSIRYKMGISWAELARKADIKAATTLSRAVDRNYSSIMSVRNLEAIAQAAEIPSILDFLTYQNKVTCSEEADIIMITTILEKYGPRNGWQGNDVRQLASILIQHLSLYK</sequence>
<dbReference type="InterPro" id="IPR010982">
    <property type="entry name" value="Lambda_DNA-bd_dom_sf"/>
</dbReference>
<name>F8ESF4_ZYMMT</name>
<dbReference type="AlphaFoldDB" id="F8ESF4"/>
<protein>
    <submittedName>
        <fullName evidence="1">Putative transcriptional regulator, XRE family</fullName>
    </submittedName>
</protein>
<dbReference type="PATRIC" id="fig|579138.3.peg.872"/>
<proteinExistence type="predicted"/>
<evidence type="ECO:0000313" key="1">
    <source>
        <dbReference type="EMBL" id="AEI37729.1"/>
    </source>
</evidence>
<dbReference type="Proteomes" id="UP000000491">
    <property type="component" value="Chromosome"/>
</dbReference>